<dbReference type="SFLD" id="SFLDG01067">
    <property type="entry name" value="SPASM/twitch_domain_containing"/>
    <property type="match status" value="2"/>
</dbReference>
<evidence type="ECO:0000313" key="8">
    <source>
        <dbReference type="EMBL" id="KXA97422.1"/>
    </source>
</evidence>
<dbReference type="Pfam" id="PF13186">
    <property type="entry name" value="SPASM"/>
    <property type="match status" value="1"/>
</dbReference>
<dbReference type="InterPro" id="IPR050377">
    <property type="entry name" value="Radical_SAM_PqqE_MftC-like"/>
</dbReference>
<name>A0A656YW28_9EURY</name>
<evidence type="ECO:0000256" key="1">
    <source>
        <dbReference type="ARBA" id="ARBA00001966"/>
    </source>
</evidence>
<dbReference type="InterPro" id="IPR023885">
    <property type="entry name" value="4Fe4S-binding_SPASM_dom"/>
</dbReference>
<dbReference type="EMBL" id="LHXT01000053">
    <property type="protein sequence ID" value="KXA97422.1"/>
    <property type="molecule type" value="Genomic_DNA"/>
</dbReference>
<dbReference type="SMART" id="SM00729">
    <property type="entry name" value="Elp3"/>
    <property type="match status" value="1"/>
</dbReference>
<dbReference type="GO" id="GO:0016491">
    <property type="term" value="F:oxidoreductase activity"/>
    <property type="evidence" value="ECO:0007669"/>
    <property type="project" value="InterPro"/>
</dbReference>
<dbReference type="NCBIfam" id="TIGR04085">
    <property type="entry name" value="rSAM_more_4Fe4S"/>
    <property type="match status" value="1"/>
</dbReference>
<dbReference type="CDD" id="cd01335">
    <property type="entry name" value="Radical_SAM"/>
    <property type="match status" value="1"/>
</dbReference>
<dbReference type="GO" id="GO:0046872">
    <property type="term" value="F:metal ion binding"/>
    <property type="evidence" value="ECO:0007669"/>
    <property type="project" value="UniProtKB-KW"/>
</dbReference>
<gene>
    <name evidence="8" type="ORF">AKJ39_03315</name>
</gene>
<evidence type="ECO:0000256" key="4">
    <source>
        <dbReference type="ARBA" id="ARBA00022723"/>
    </source>
</evidence>
<dbReference type="Gene3D" id="3.20.20.70">
    <property type="entry name" value="Aldolase class I"/>
    <property type="match status" value="1"/>
</dbReference>
<evidence type="ECO:0000256" key="2">
    <source>
        <dbReference type="ARBA" id="ARBA00022485"/>
    </source>
</evidence>
<dbReference type="Proteomes" id="UP000070257">
    <property type="component" value="Unassembled WGS sequence"/>
</dbReference>
<comment type="cofactor">
    <cofactor evidence="1">
        <name>[4Fe-4S] cluster</name>
        <dbReference type="ChEBI" id="CHEBI:49883"/>
    </cofactor>
</comment>
<dbReference type="GO" id="GO:0051536">
    <property type="term" value="F:iron-sulfur cluster binding"/>
    <property type="evidence" value="ECO:0007669"/>
    <property type="project" value="UniProtKB-KW"/>
</dbReference>
<evidence type="ECO:0000256" key="6">
    <source>
        <dbReference type="ARBA" id="ARBA00023014"/>
    </source>
</evidence>
<dbReference type="PANTHER" id="PTHR11228">
    <property type="entry name" value="RADICAL SAM DOMAIN PROTEIN"/>
    <property type="match status" value="1"/>
</dbReference>
<dbReference type="SFLD" id="SFLDS00029">
    <property type="entry name" value="Radical_SAM"/>
    <property type="match status" value="2"/>
</dbReference>
<organism evidence="8 9">
    <name type="scientific">candidate division MSBL1 archaeon SCGC-AAA259J03</name>
    <dbReference type="NCBI Taxonomy" id="1698269"/>
    <lineage>
        <taxon>Archaea</taxon>
        <taxon>Methanobacteriati</taxon>
        <taxon>Methanobacteriota</taxon>
        <taxon>candidate division MSBL1</taxon>
    </lineage>
</organism>
<dbReference type="PANTHER" id="PTHR11228:SF7">
    <property type="entry name" value="PQQA PEPTIDE CYCLASE"/>
    <property type="match status" value="1"/>
</dbReference>
<keyword evidence="2" id="KW-0004">4Fe-4S</keyword>
<dbReference type="InterPro" id="IPR007197">
    <property type="entry name" value="rSAM"/>
</dbReference>
<dbReference type="PROSITE" id="PS51918">
    <property type="entry name" value="RADICAL_SAM"/>
    <property type="match status" value="1"/>
</dbReference>
<keyword evidence="6" id="KW-0411">Iron-sulfur</keyword>
<feature type="domain" description="Radical SAM core" evidence="7">
    <location>
        <begin position="92"/>
        <end position="308"/>
    </location>
</feature>
<dbReference type="InterPro" id="IPR023867">
    <property type="entry name" value="Sulphatase_maturase_rSAM"/>
</dbReference>
<dbReference type="SFLD" id="SFLDG01386">
    <property type="entry name" value="main_SPASM_domain-containing"/>
    <property type="match status" value="1"/>
</dbReference>
<dbReference type="InterPro" id="IPR013785">
    <property type="entry name" value="Aldolase_TIM"/>
</dbReference>
<dbReference type="CDD" id="cd21123">
    <property type="entry name" value="SPASM_MftC-like"/>
    <property type="match status" value="1"/>
</dbReference>
<sequence>MSRAFLRLVTGRTDHGNRLDLALQDYAGMDVSDDLSYRDKLASMLVSFVMDRGSDYFGVDVEEMRETMKDPIIRRGISNVIEGIAEHGIQRPFTSVAPFLVVWDYTSLCNLRCKHCYENASPEADTSEELSTEEAKHFIDEFKRAGGVAIAFSGGEPLMRDDFFEVAKYAKEQNFFVSIATNGTLITKEIAEKLSKIIEYAEISLDGFEETHDEFRGVKGSWKKAYQGIRNSVEAGIDTCVALTATHYNLDEIPELIEFAEEDLGVKKAIIFNYIPVRKGKEIIDMDLSPDERWELLEDLYSKLIDENNPMTLYSTAPQYAAVSWEFAHGPAIATHFTNEAAIRSLRGRTKSLAQFLGGCGAGRLYCAIEPNGDVEPCVFIPIKIGNIREQSLREIWENSPVLRKIRNRDEFEGCGDCDYKYICGGCRARAYGYYDDLQGPDPSCPENEEYWKKIQEKS</sequence>
<comment type="caution">
    <text evidence="8">The sequence shown here is derived from an EMBL/GenBank/DDBJ whole genome shotgun (WGS) entry which is preliminary data.</text>
</comment>
<dbReference type="InterPro" id="IPR058240">
    <property type="entry name" value="rSAM_sf"/>
</dbReference>
<evidence type="ECO:0000256" key="5">
    <source>
        <dbReference type="ARBA" id="ARBA00023004"/>
    </source>
</evidence>
<dbReference type="InterPro" id="IPR034391">
    <property type="entry name" value="AdoMet-like_SPASM_containing"/>
</dbReference>
<keyword evidence="4" id="KW-0479">Metal-binding</keyword>
<reference evidence="8 9" key="1">
    <citation type="journal article" date="2016" name="Sci. Rep.">
        <title>Metabolic traits of an uncultured archaeal lineage -MSBL1- from brine pools of the Red Sea.</title>
        <authorList>
            <person name="Mwirichia R."/>
            <person name="Alam I."/>
            <person name="Rashid M."/>
            <person name="Vinu M."/>
            <person name="Ba-Alawi W."/>
            <person name="Anthony Kamau A."/>
            <person name="Kamanda Ngugi D."/>
            <person name="Goker M."/>
            <person name="Klenk H.P."/>
            <person name="Bajic V."/>
            <person name="Stingl U."/>
        </authorList>
    </citation>
    <scope>NUCLEOTIDE SEQUENCE [LARGE SCALE GENOMIC DNA]</scope>
    <source>
        <strain evidence="8">SCGC-AAA259J03</strain>
    </source>
</reference>
<dbReference type="SUPFAM" id="SSF102114">
    <property type="entry name" value="Radical SAM enzymes"/>
    <property type="match status" value="1"/>
</dbReference>
<keyword evidence="3" id="KW-0949">S-adenosyl-L-methionine</keyword>
<dbReference type="SFLD" id="SFLDG01384">
    <property type="entry name" value="thioether_bond_formation_requi"/>
    <property type="match status" value="1"/>
</dbReference>
<keyword evidence="5" id="KW-0408">Iron</keyword>
<keyword evidence="9" id="KW-1185">Reference proteome</keyword>
<accession>A0A656YW28</accession>
<dbReference type="GO" id="GO:0006783">
    <property type="term" value="P:heme biosynthetic process"/>
    <property type="evidence" value="ECO:0007669"/>
    <property type="project" value="TreeGrafter"/>
</dbReference>
<dbReference type="AlphaFoldDB" id="A0A656YW28"/>
<evidence type="ECO:0000313" key="9">
    <source>
        <dbReference type="Proteomes" id="UP000070257"/>
    </source>
</evidence>
<evidence type="ECO:0000256" key="3">
    <source>
        <dbReference type="ARBA" id="ARBA00022691"/>
    </source>
</evidence>
<dbReference type="Pfam" id="PF04055">
    <property type="entry name" value="Radical_SAM"/>
    <property type="match status" value="1"/>
</dbReference>
<protein>
    <recommendedName>
        <fullName evidence="7">Radical SAM core domain-containing protein</fullName>
    </recommendedName>
</protein>
<evidence type="ECO:0000259" key="7">
    <source>
        <dbReference type="PROSITE" id="PS51918"/>
    </source>
</evidence>
<dbReference type="SFLD" id="SFLDG01387">
    <property type="entry name" value="BtrN-like_SPASM_domain_contain"/>
    <property type="match status" value="1"/>
</dbReference>
<dbReference type="InterPro" id="IPR006638">
    <property type="entry name" value="Elp3/MiaA/NifB-like_rSAM"/>
</dbReference>
<proteinExistence type="predicted"/>